<dbReference type="InterPro" id="IPR036249">
    <property type="entry name" value="Thioredoxin-like_sf"/>
</dbReference>
<evidence type="ECO:0000313" key="5">
    <source>
        <dbReference type="Proteomes" id="UP001305606"/>
    </source>
</evidence>
<dbReference type="CDD" id="cd14951">
    <property type="entry name" value="NHL-2_like"/>
    <property type="match status" value="1"/>
</dbReference>
<dbReference type="PANTHER" id="PTHR46388">
    <property type="entry name" value="NHL REPEAT-CONTAINING PROTEIN 2"/>
    <property type="match status" value="1"/>
</dbReference>
<name>A0ABY9V4V5_9ACTN</name>
<evidence type="ECO:0000259" key="3">
    <source>
        <dbReference type="PROSITE" id="PS51352"/>
    </source>
</evidence>
<dbReference type="EMBL" id="CP117522">
    <property type="protein sequence ID" value="WNE97750.1"/>
    <property type="molecule type" value="Genomic_DNA"/>
</dbReference>
<dbReference type="SUPFAM" id="SSF52833">
    <property type="entry name" value="Thioredoxin-like"/>
    <property type="match status" value="1"/>
</dbReference>
<dbReference type="InterPro" id="IPR011042">
    <property type="entry name" value="6-blade_b-propeller_TolB-like"/>
</dbReference>
<proteinExistence type="predicted"/>
<dbReference type="Proteomes" id="UP001305606">
    <property type="component" value="Chromosome"/>
</dbReference>
<keyword evidence="1" id="KW-0677">Repeat</keyword>
<dbReference type="PROSITE" id="PS51352">
    <property type="entry name" value="THIOREDOXIN_2"/>
    <property type="match status" value="1"/>
</dbReference>
<dbReference type="InterPro" id="IPR001258">
    <property type="entry name" value="NHL_repeat"/>
</dbReference>
<organism evidence="4 5">
    <name type="scientific">Streptomyces luomodiensis</name>
    <dbReference type="NCBI Taxonomy" id="3026192"/>
    <lineage>
        <taxon>Bacteria</taxon>
        <taxon>Bacillati</taxon>
        <taxon>Actinomycetota</taxon>
        <taxon>Actinomycetes</taxon>
        <taxon>Kitasatosporales</taxon>
        <taxon>Streptomycetaceae</taxon>
        <taxon>Streptomyces</taxon>
    </lineage>
</organism>
<dbReference type="InterPro" id="IPR045302">
    <property type="entry name" value="NHL2_NHL_rpt_dom"/>
</dbReference>
<gene>
    <name evidence="4" type="ORF">PS467_21630</name>
</gene>
<feature type="region of interest" description="Disordered" evidence="2">
    <location>
        <begin position="216"/>
        <end position="238"/>
    </location>
</feature>
<reference evidence="4 5" key="1">
    <citation type="submission" date="2023-02" db="EMBL/GenBank/DDBJ databases">
        <title>Streptomyces sp. SCA4-21 with antifungal activity against Fusarium oxysporum f. sp. cubense, Streptomyces sp. SCA2-17 with antifungal activity against Fusarium oxysporum f. sp. cubense.</title>
        <authorList>
            <person name="Qi D."/>
        </authorList>
    </citation>
    <scope>NUCLEOTIDE SEQUENCE [LARGE SCALE GENOMIC DNA]</scope>
    <source>
        <strain evidence="4 5">SCA4-21</strain>
    </source>
</reference>
<dbReference type="InterPro" id="IPR012336">
    <property type="entry name" value="Thioredoxin-like_fold"/>
</dbReference>
<sequence>MAPRARVRAPELIGQGGWLNTGGNDLSLADLRGRIVILDFWTFCCVNCLHVLDELRELEEKHRDTVVIVGVHSPKFVHEAEHQAVVDAVERYEVHHPVLDDPELATWKQYAVRAWPTLVVIDPEGYVVAQHAGEGHAHALETLVGQLEAEHGAKGTLRRGDGPYVPPEPVPTELRFPGKALLLPGGTFLVSDTTRHQLVELAADGERVVRRIGTGERGLTDGTSESARFSEPQGLAPLPDGTVAVADTVNHALRHFDPATGEVTTLAGTGRQWRQGSPTEGPAQDTDLSSPWDVAWFAGRLWIAMAGVHQLWTYDPEAGTVRAAAGTTNEGLVDGPAETAWFAQPSGLAAAEDRLWIADSETSALRYVERAADGADGFAVRTAVGTGLFDFGHRDGAAGQALLQHPLGVTALPDGSVAISDTYNHALRRFDPATGEVTTLATDLREPSDAVLADEDIVVVESARHRLTRLRLPEEAVRVEGTTHRTQRAATDIAPGTLRLDVVFQAPAGQKLDTRYGPSTRLLVSSTPPELLAGGDGAGTDLSRELVLTEGVTEGVLHVSAMAASCDDDPDNEYPACHVHQQDWGVPVRVTEGGADRLPLVLAGMDA</sequence>
<evidence type="ECO:0000256" key="1">
    <source>
        <dbReference type="ARBA" id="ARBA00022737"/>
    </source>
</evidence>
<accession>A0ABY9V4V5</accession>
<dbReference type="SUPFAM" id="SSF101898">
    <property type="entry name" value="NHL repeat"/>
    <property type="match status" value="1"/>
</dbReference>
<feature type="compositionally biased region" description="Polar residues" evidence="2">
    <location>
        <begin position="267"/>
        <end position="278"/>
    </location>
</feature>
<keyword evidence="5" id="KW-1185">Reference proteome</keyword>
<evidence type="ECO:0000313" key="4">
    <source>
        <dbReference type="EMBL" id="WNE97750.1"/>
    </source>
</evidence>
<dbReference type="RefSeq" id="WP_311036646.1">
    <property type="nucleotide sequence ID" value="NZ_CP117522.1"/>
</dbReference>
<evidence type="ECO:0000256" key="2">
    <source>
        <dbReference type="SAM" id="MobiDB-lite"/>
    </source>
</evidence>
<feature type="domain" description="Thioredoxin" evidence="3">
    <location>
        <begin position="1"/>
        <end position="149"/>
    </location>
</feature>
<dbReference type="Pfam" id="PF13905">
    <property type="entry name" value="Thioredoxin_8"/>
    <property type="match status" value="1"/>
</dbReference>
<dbReference type="Gene3D" id="3.40.30.10">
    <property type="entry name" value="Glutaredoxin"/>
    <property type="match status" value="1"/>
</dbReference>
<dbReference type="Pfam" id="PF01436">
    <property type="entry name" value="NHL"/>
    <property type="match status" value="1"/>
</dbReference>
<feature type="region of interest" description="Disordered" evidence="2">
    <location>
        <begin position="267"/>
        <end position="287"/>
    </location>
</feature>
<dbReference type="PANTHER" id="PTHR46388:SF2">
    <property type="entry name" value="NHL REPEAT-CONTAINING PROTEIN 2"/>
    <property type="match status" value="1"/>
</dbReference>
<protein>
    <submittedName>
        <fullName evidence="4">Thioredoxin-like domain-containing protein</fullName>
    </submittedName>
</protein>
<dbReference type="Gene3D" id="2.120.10.30">
    <property type="entry name" value="TolB, C-terminal domain"/>
    <property type="match status" value="3"/>
</dbReference>
<dbReference type="InterPro" id="IPR013766">
    <property type="entry name" value="Thioredoxin_domain"/>
</dbReference>